<name>A0ABW3DDX0_9BACL</name>
<dbReference type="EMBL" id="JBHTIU010000058">
    <property type="protein sequence ID" value="MFD0870744.1"/>
    <property type="molecule type" value="Genomic_DNA"/>
</dbReference>
<evidence type="ECO:0000313" key="2">
    <source>
        <dbReference type="Proteomes" id="UP001597120"/>
    </source>
</evidence>
<accession>A0ABW3DDX0</accession>
<proteinExistence type="predicted"/>
<protein>
    <submittedName>
        <fullName evidence="1">GapA-binding peptide SR1P</fullName>
    </submittedName>
</protein>
<reference evidence="2" key="1">
    <citation type="journal article" date="2019" name="Int. J. Syst. Evol. Microbiol.">
        <title>The Global Catalogue of Microorganisms (GCM) 10K type strain sequencing project: providing services to taxonomists for standard genome sequencing and annotation.</title>
        <authorList>
            <consortium name="The Broad Institute Genomics Platform"/>
            <consortium name="The Broad Institute Genome Sequencing Center for Infectious Disease"/>
            <person name="Wu L."/>
            <person name="Ma J."/>
        </authorList>
    </citation>
    <scope>NUCLEOTIDE SEQUENCE [LARGE SCALE GENOMIC DNA]</scope>
    <source>
        <strain evidence="2">CCUG 57263</strain>
    </source>
</reference>
<sequence>MLGRGMCVEHNMGLTEKTAGVFPLELGTILCRSCGRIIGTVPTEGVRMFYTECNEGNCNRVGGVEADE</sequence>
<evidence type="ECO:0000313" key="1">
    <source>
        <dbReference type="EMBL" id="MFD0870744.1"/>
    </source>
</evidence>
<dbReference type="Pfam" id="PF13790">
    <property type="entry name" value="SR1P"/>
    <property type="match status" value="1"/>
</dbReference>
<keyword evidence="2" id="KW-1185">Reference proteome</keyword>
<dbReference type="RefSeq" id="WP_379289482.1">
    <property type="nucleotide sequence ID" value="NZ_JBHTIU010000058.1"/>
</dbReference>
<organism evidence="1 2">
    <name type="scientific">Paenibacillus residui</name>
    <dbReference type="NCBI Taxonomy" id="629724"/>
    <lineage>
        <taxon>Bacteria</taxon>
        <taxon>Bacillati</taxon>
        <taxon>Bacillota</taxon>
        <taxon>Bacilli</taxon>
        <taxon>Bacillales</taxon>
        <taxon>Paenibacillaceae</taxon>
        <taxon>Paenibacillus</taxon>
    </lineage>
</organism>
<comment type="caution">
    <text evidence="1">The sequence shown here is derived from an EMBL/GenBank/DDBJ whole genome shotgun (WGS) entry which is preliminary data.</text>
</comment>
<gene>
    <name evidence="1" type="ORF">ACFQ03_16440</name>
</gene>
<dbReference type="InterPro" id="IPR025236">
    <property type="entry name" value="SR1P"/>
</dbReference>
<dbReference type="Proteomes" id="UP001597120">
    <property type="component" value="Unassembled WGS sequence"/>
</dbReference>